<comment type="caution">
    <text evidence="1">The sequence shown here is derived from an EMBL/GenBank/DDBJ whole genome shotgun (WGS) entry which is preliminary data.</text>
</comment>
<protein>
    <submittedName>
        <fullName evidence="1">Uncharacterized protein</fullName>
    </submittedName>
</protein>
<keyword evidence="2" id="KW-1185">Reference proteome</keyword>
<accession>A0A5J5FSI7</accession>
<proteinExistence type="predicted"/>
<evidence type="ECO:0000313" key="1">
    <source>
        <dbReference type="EMBL" id="KAA8995631.1"/>
    </source>
</evidence>
<gene>
    <name evidence="1" type="ORF">FJU30_24025</name>
</gene>
<dbReference type="Proteomes" id="UP000335415">
    <property type="component" value="Unassembled WGS sequence"/>
</dbReference>
<dbReference type="RefSeq" id="WP_191091683.1">
    <property type="nucleotide sequence ID" value="NZ_VYKJ01000018.1"/>
</dbReference>
<evidence type="ECO:0000313" key="2">
    <source>
        <dbReference type="Proteomes" id="UP000335415"/>
    </source>
</evidence>
<name>A0A5J5FSI7_9GAMM</name>
<organism evidence="1 2">
    <name type="scientific">Affinibrenneria salicis</name>
    <dbReference type="NCBI Taxonomy" id="2590031"/>
    <lineage>
        <taxon>Bacteria</taxon>
        <taxon>Pseudomonadati</taxon>
        <taxon>Pseudomonadota</taxon>
        <taxon>Gammaproteobacteria</taxon>
        <taxon>Enterobacterales</taxon>
        <taxon>Pectobacteriaceae</taxon>
        <taxon>Affinibrenneria</taxon>
    </lineage>
</organism>
<reference evidence="1 2" key="1">
    <citation type="submission" date="2019-09" db="EMBL/GenBank/DDBJ databases">
        <authorList>
            <person name="Li Y."/>
        </authorList>
    </citation>
    <scope>NUCLEOTIDE SEQUENCE [LARGE SCALE GENOMIC DNA]</scope>
    <source>
        <strain evidence="1 2">L3-3HA</strain>
    </source>
</reference>
<dbReference type="EMBL" id="VYKJ01000018">
    <property type="protein sequence ID" value="KAA8995631.1"/>
    <property type="molecule type" value="Genomic_DNA"/>
</dbReference>
<dbReference type="AlphaFoldDB" id="A0A5J5FSI7"/>
<sequence length="106" mass="11757">MITRPAKIIFTEFFFYYFNEAAANFNPPDIFTLRAAGYRHPGHSSNRRHVGCVLLPGPGLGPAHKNPMSGIVQNNNVWSCRLRYAVYPKSFELLEGGNAATNSLAT</sequence>